<keyword evidence="3" id="KW-1185">Reference proteome</keyword>
<evidence type="ECO:0000313" key="3">
    <source>
        <dbReference type="Proteomes" id="UP001470230"/>
    </source>
</evidence>
<organism evidence="2 3">
    <name type="scientific">Tritrichomonas musculus</name>
    <dbReference type="NCBI Taxonomy" id="1915356"/>
    <lineage>
        <taxon>Eukaryota</taxon>
        <taxon>Metamonada</taxon>
        <taxon>Parabasalia</taxon>
        <taxon>Tritrichomonadida</taxon>
        <taxon>Tritrichomonadidae</taxon>
        <taxon>Tritrichomonas</taxon>
    </lineage>
</organism>
<accession>A0ABR2I5V4</accession>
<feature type="region of interest" description="Disordered" evidence="1">
    <location>
        <begin position="67"/>
        <end position="107"/>
    </location>
</feature>
<comment type="caution">
    <text evidence="2">The sequence shown here is derived from an EMBL/GenBank/DDBJ whole genome shotgun (WGS) entry which is preliminary data.</text>
</comment>
<dbReference type="EMBL" id="JAPFFF010000019">
    <property type="protein sequence ID" value="KAK8857902.1"/>
    <property type="molecule type" value="Genomic_DNA"/>
</dbReference>
<feature type="compositionally biased region" description="Low complexity" evidence="1">
    <location>
        <begin position="8"/>
        <end position="33"/>
    </location>
</feature>
<feature type="region of interest" description="Disordered" evidence="1">
    <location>
        <begin position="159"/>
        <end position="187"/>
    </location>
</feature>
<proteinExistence type="predicted"/>
<reference evidence="2 3" key="1">
    <citation type="submission" date="2024-04" db="EMBL/GenBank/DDBJ databases">
        <title>Tritrichomonas musculus Genome.</title>
        <authorList>
            <person name="Alves-Ferreira E."/>
            <person name="Grigg M."/>
            <person name="Lorenzi H."/>
            <person name="Galac M."/>
        </authorList>
    </citation>
    <scope>NUCLEOTIDE SEQUENCE [LARGE SCALE GENOMIC DNA]</scope>
    <source>
        <strain evidence="2 3">EAF2021</strain>
    </source>
</reference>
<name>A0ABR2I5V4_9EUKA</name>
<feature type="compositionally biased region" description="Basic and acidic residues" evidence="1">
    <location>
        <begin position="160"/>
        <end position="170"/>
    </location>
</feature>
<sequence>MSVLPRLSVPNLDSNESSSSPSSASIEMSSSDSDNGVQFMQMLKPQLPATLPPIQSCIARNLKKMSQLASENNSNQQNENQDLNNSAASSPKATLKDHPVSHFPNSQLPQISLVIPNSGKSARSLLNRNRCANSVKKYKGNLSSVVLPPMQDSIYSNMNIEKEREKEKENNLTPLSPPPPASYLFEE</sequence>
<evidence type="ECO:0000313" key="2">
    <source>
        <dbReference type="EMBL" id="KAK8857902.1"/>
    </source>
</evidence>
<feature type="region of interest" description="Disordered" evidence="1">
    <location>
        <begin position="1"/>
        <end position="43"/>
    </location>
</feature>
<dbReference type="Proteomes" id="UP001470230">
    <property type="component" value="Unassembled WGS sequence"/>
</dbReference>
<protein>
    <submittedName>
        <fullName evidence="2">Uncharacterized protein</fullName>
    </submittedName>
</protein>
<feature type="compositionally biased region" description="Low complexity" evidence="1">
    <location>
        <begin position="67"/>
        <end position="86"/>
    </location>
</feature>
<evidence type="ECO:0000256" key="1">
    <source>
        <dbReference type="SAM" id="MobiDB-lite"/>
    </source>
</evidence>
<gene>
    <name evidence="2" type="ORF">M9Y10_013001</name>
</gene>